<feature type="compositionally biased region" description="Polar residues" evidence="1">
    <location>
        <begin position="1"/>
        <end position="15"/>
    </location>
</feature>
<dbReference type="GO" id="GO:0019825">
    <property type="term" value="F:oxygen binding"/>
    <property type="evidence" value="ECO:0007669"/>
    <property type="project" value="InterPro"/>
</dbReference>
<dbReference type="OrthoDB" id="5797731at2759"/>
<evidence type="ECO:0000313" key="4">
    <source>
        <dbReference type="WBParaSite" id="ASIM_0001537301-mRNA-1"/>
    </source>
</evidence>
<organism evidence="4">
    <name type="scientific">Anisakis simplex</name>
    <name type="common">Herring worm</name>
    <dbReference type="NCBI Taxonomy" id="6269"/>
    <lineage>
        <taxon>Eukaryota</taxon>
        <taxon>Metazoa</taxon>
        <taxon>Ecdysozoa</taxon>
        <taxon>Nematoda</taxon>
        <taxon>Chromadorea</taxon>
        <taxon>Rhabditida</taxon>
        <taxon>Spirurina</taxon>
        <taxon>Ascaridomorpha</taxon>
        <taxon>Ascaridoidea</taxon>
        <taxon>Anisakidae</taxon>
        <taxon>Anisakis</taxon>
        <taxon>Anisakis simplex complex</taxon>
    </lineage>
</organism>
<dbReference type="InterPro" id="IPR012292">
    <property type="entry name" value="Globin/Proto"/>
</dbReference>
<reference evidence="4" key="1">
    <citation type="submission" date="2016-04" db="UniProtKB">
        <authorList>
            <consortium name="WormBaseParasite"/>
        </authorList>
    </citation>
    <scope>IDENTIFICATION</scope>
</reference>
<dbReference type="AlphaFoldDB" id="A0A0M3K338"/>
<dbReference type="GO" id="GO:0020037">
    <property type="term" value="F:heme binding"/>
    <property type="evidence" value="ECO:0007669"/>
    <property type="project" value="InterPro"/>
</dbReference>
<evidence type="ECO:0000313" key="3">
    <source>
        <dbReference type="Proteomes" id="UP000267096"/>
    </source>
</evidence>
<dbReference type="Proteomes" id="UP000267096">
    <property type="component" value="Unassembled WGS sequence"/>
</dbReference>
<dbReference type="SUPFAM" id="SSF46458">
    <property type="entry name" value="Globin-like"/>
    <property type="match status" value="1"/>
</dbReference>
<evidence type="ECO:0000313" key="2">
    <source>
        <dbReference type="EMBL" id="VDK53327.1"/>
    </source>
</evidence>
<evidence type="ECO:0000256" key="1">
    <source>
        <dbReference type="SAM" id="MobiDB-lite"/>
    </source>
</evidence>
<dbReference type="WBParaSite" id="ASIM_0001537301-mRNA-1">
    <property type="protein sequence ID" value="ASIM_0001537301-mRNA-1"/>
    <property type="gene ID" value="ASIM_0001537301"/>
</dbReference>
<gene>
    <name evidence="2" type="ORF">ASIM_LOCUS14782</name>
</gene>
<dbReference type="InterPro" id="IPR009050">
    <property type="entry name" value="Globin-like_sf"/>
</dbReference>
<name>A0A0M3K338_ANISI</name>
<accession>A0A0M3K338</accession>
<sequence length="192" mass="22356">MMGNSHGTTTETQSSDQKRRRLAESRRLSAPSCRGRLAIMACSSNAAERRWKFLNSSNRIAMRSLEEGIDGDVQLTMKPLKDRARSLSPLKQLRTYSFRSTPSEESFLSDVQQYWIKRSWCSVIDRLRKENREFGFFVLKRVFDRAPHLKSAFLSHQQISLEELPPNHAIHRHLHILTKVIDLAVRSFYSFM</sequence>
<reference evidence="2 3" key="2">
    <citation type="submission" date="2018-11" db="EMBL/GenBank/DDBJ databases">
        <authorList>
            <consortium name="Pathogen Informatics"/>
        </authorList>
    </citation>
    <scope>NUCLEOTIDE SEQUENCE [LARGE SCALE GENOMIC DNA]</scope>
</reference>
<dbReference type="Gene3D" id="1.10.490.10">
    <property type="entry name" value="Globins"/>
    <property type="match status" value="1"/>
</dbReference>
<keyword evidence="3" id="KW-1185">Reference proteome</keyword>
<dbReference type="EMBL" id="UYRR01031927">
    <property type="protein sequence ID" value="VDK53327.1"/>
    <property type="molecule type" value="Genomic_DNA"/>
</dbReference>
<protein>
    <submittedName>
        <fullName evidence="4">GLOBIN domain-containing protein</fullName>
    </submittedName>
</protein>
<proteinExistence type="predicted"/>
<dbReference type="CDD" id="cd01040">
    <property type="entry name" value="Mb-like"/>
    <property type="match status" value="1"/>
</dbReference>
<feature type="region of interest" description="Disordered" evidence="1">
    <location>
        <begin position="1"/>
        <end position="29"/>
    </location>
</feature>
<dbReference type="InterPro" id="IPR044399">
    <property type="entry name" value="Mb-like_M"/>
</dbReference>